<evidence type="ECO:0000256" key="2">
    <source>
        <dbReference type="PROSITE-ProRule" id="PRU00169"/>
    </source>
</evidence>
<protein>
    <submittedName>
        <fullName evidence="5">Response regulator</fullName>
    </submittedName>
</protein>
<gene>
    <name evidence="5" type="ORF">OMP38_16885</name>
</gene>
<evidence type="ECO:0000259" key="4">
    <source>
        <dbReference type="PROSITE" id="PS50110"/>
    </source>
</evidence>
<reference evidence="5 6" key="1">
    <citation type="submission" date="2022-10" db="EMBL/GenBank/DDBJ databases">
        <title>Comparative genomic analysis of Cohnella hashimotonis sp. nov., isolated from the International Space Station.</title>
        <authorList>
            <person name="Simpson A."/>
            <person name="Venkateswaran K."/>
        </authorList>
    </citation>
    <scope>NUCLEOTIDE SEQUENCE [LARGE SCALE GENOMIC DNA]</scope>
    <source>
        <strain evidence="5 6">DSM 18997</strain>
    </source>
</reference>
<feature type="compositionally biased region" description="Basic and acidic residues" evidence="3">
    <location>
        <begin position="112"/>
        <end position="129"/>
    </location>
</feature>
<feature type="domain" description="Response regulatory" evidence="4">
    <location>
        <begin position="2"/>
        <end position="121"/>
    </location>
</feature>
<feature type="region of interest" description="Disordered" evidence="3">
    <location>
        <begin position="109"/>
        <end position="155"/>
    </location>
</feature>
<dbReference type="PROSITE" id="PS50110">
    <property type="entry name" value="RESPONSE_REGULATORY"/>
    <property type="match status" value="1"/>
</dbReference>
<proteinExistence type="predicted"/>
<name>A0A9X4KHN5_9BACL</name>
<organism evidence="5 6">
    <name type="scientific">Cohnella ginsengisoli</name>
    <dbReference type="NCBI Taxonomy" id="425004"/>
    <lineage>
        <taxon>Bacteria</taxon>
        <taxon>Bacillati</taxon>
        <taxon>Bacillota</taxon>
        <taxon>Bacilli</taxon>
        <taxon>Bacillales</taxon>
        <taxon>Paenibacillaceae</taxon>
        <taxon>Cohnella</taxon>
    </lineage>
</organism>
<sequence length="155" mass="17017">MNVLIVDDEDTILKGLAALISELPEAAAGGEIYGALNGAEALDILSSRPVDLVITDIHMPGIDGLSLTGTIRYRHPEIPVVLLTGYNDSSYMQQAIRLKAEDYLFKPVKKGRSSEHVPKNRPAEDDRPQARPVCPRGSVRRACVSGEKDRRVRSR</sequence>
<dbReference type="GO" id="GO:0000160">
    <property type="term" value="P:phosphorelay signal transduction system"/>
    <property type="evidence" value="ECO:0007669"/>
    <property type="project" value="InterPro"/>
</dbReference>
<keyword evidence="1 2" id="KW-0597">Phosphoprotein</keyword>
<dbReference type="CDD" id="cd17536">
    <property type="entry name" value="REC_YesN-like"/>
    <property type="match status" value="1"/>
</dbReference>
<dbReference type="Proteomes" id="UP001153387">
    <property type="component" value="Unassembled WGS sequence"/>
</dbReference>
<dbReference type="InterPro" id="IPR050595">
    <property type="entry name" value="Bact_response_regulator"/>
</dbReference>
<dbReference type="SMART" id="SM00448">
    <property type="entry name" value="REC"/>
    <property type="match status" value="1"/>
</dbReference>
<dbReference type="InterPro" id="IPR011006">
    <property type="entry name" value="CheY-like_superfamily"/>
</dbReference>
<dbReference type="AlphaFoldDB" id="A0A9X4KHN5"/>
<dbReference type="Gene3D" id="3.40.50.2300">
    <property type="match status" value="1"/>
</dbReference>
<evidence type="ECO:0000256" key="3">
    <source>
        <dbReference type="SAM" id="MobiDB-lite"/>
    </source>
</evidence>
<dbReference type="SUPFAM" id="SSF52172">
    <property type="entry name" value="CheY-like"/>
    <property type="match status" value="1"/>
</dbReference>
<accession>A0A9X4KHN5</accession>
<dbReference type="EMBL" id="JAPDHZ010000003">
    <property type="protein sequence ID" value="MDG0792357.1"/>
    <property type="molecule type" value="Genomic_DNA"/>
</dbReference>
<dbReference type="PANTHER" id="PTHR44591">
    <property type="entry name" value="STRESS RESPONSE REGULATOR PROTEIN 1"/>
    <property type="match status" value="1"/>
</dbReference>
<dbReference type="RefSeq" id="WP_277566164.1">
    <property type="nucleotide sequence ID" value="NZ_JAPDHZ010000003.1"/>
</dbReference>
<dbReference type="Pfam" id="PF00072">
    <property type="entry name" value="Response_reg"/>
    <property type="match status" value="1"/>
</dbReference>
<feature type="modified residue" description="4-aspartylphosphate" evidence="2">
    <location>
        <position position="56"/>
    </location>
</feature>
<keyword evidence="6" id="KW-1185">Reference proteome</keyword>
<evidence type="ECO:0000313" key="6">
    <source>
        <dbReference type="Proteomes" id="UP001153387"/>
    </source>
</evidence>
<dbReference type="PANTHER" id="PTHR44591:SF3">
    <property type="entry name" value="RESPONSE REGULATORY DOMAIN-CONTAINING PROTEIN"/>
    <property type="match status" value="1"/>
</dbReference>
<evidence type="ECO:0000256" key="1">
    <source>
        <dbReference type="ARBA" id="ARBA00022553"/>
    </source>
</evidence>
<evidence type="ECO:0000313" key="5">
    <source>
        <dbReference type="EMBL" id="MDG0792357.1"/>
    </source>
</evidence>
<feature type="compositionally biased region" description="Basic and acidic residues" evidence="3">
    <location>
        <begin position="146"/>
        <end position="155"/>
    </location>
</feature>
<comment type="caution">
    <text evidence="5">The sequence shown here is derived from an EMBL/GenBank/DDBJ whole genome shotgun (WGS) entry which is preliminary data.</text>
</comment>
<dbReference type="InterPro" id="IPR001789">
    <property type="entry name" value="Sig_transdc_resp-reg_receiver"/>
</dbReference>